<dbReference type="CDD" id="cd07316">
    <property type="entry name" value="terB_like_DjlA"/>
    <property type="match status" value="1"/>
</dbReference>
<dbReference type="PANTHER" id="PTHR24074">
    <property type="entry name" value="CO-CHAPERONE PROTEIN DJLA"/>
    <property type="match status" value="1"/>
</dbReference>
<dbReference type="PROSITE" id="PS50076">
    <property type="entry name" value="DNAJ_2"/>
    <property type="match status" value="1"/>
</dbReference>
<organism evidence="3 4">
    <name type="scientific">Hydrocarboniphaga effusa AP103</name>
    <dbReference type="NCBI Taxonomy" id="1172194"/>
    <lineage>
        <taxon>Bacteria</taxon>
        <taxon>Pseudomonadati</taxon>
        <taxon>Pseudomonadota</taxon>
        <taxon>Gammaproteobacteria</taxon>
        <taxon>Nevskiales</taxon>
        <taxon>Nevskiaceae</taxon>
        <taxon>Hydrocarboniphaga</taxon>
    </lineage>
</organism>
<dbReference type="Gene3D" id="1.10.3680.10">
    <property type="entry name" value="TerB-like"/>
    <property type="match status" value="1"/>
</dbReference>
<sequence>MNFLIWLGGFIGLLSGGWRGLLIGALIGLALGRLLPLLLVRFAVGKINQVQSLFLDSTFAVMGAMSKADGRVSAEEIRAVEALFDQLRLSGEAREAAKVSFNRGKSPGFDLDAEVARFAAAARGQRVLHQMFLQMQLAALAADGQIHPAEHALLLRVARGLGLSETELQALEAMLRGGGGGYAGGGASSASQASALDDAYRVIGVAPAASDAELKRAYRKLMSENHPDKLAGKGLPESMRAMAEQKTRAITAAYDRIEKARRAAAA</sequence>
<dbReference type="OrthoDB" id="9782583at2"/>
<accession>I7ZA84</accession>
<dbReference type="PRINTS" id="PR00625">
    <property type="entry name" value="JDOMAIN"/>
</dbReference>
<protein>
    <recommendedName>
        <fullName evidence="2">J domain-containing protein</fullName>
    </recommendedName>
</protein>
<proteinExistence type="predicted"/>
<evidence type="ECO:0000259" key="2">
    <source>
        <dbReference type="PROSITE" id="PS50076"/>
    </source>
</evidence>
<dbReference type="EMBL" id="AKGD01000003">
    <property type="protein sequence ID" value="EIT68567.1"/>
    <property type="molecule type" value="Genomic_DNA"/>
</dbReference>
<evidence type="ECO:0000256" key="1">
    <source>
        <dbReference type="ARBA" id="ARBA00023186"/>
    </source>
</evidence>
<dbReference type="Gene3D" id="1.10.287.110">
    <property type="entry name" value="DnaJ domain"/>
    <property type="match status" value="1"/>
</dbReference>
<comment type="caution">
    <text evidence="3">The sequence shown here is derived from an EMBL/GenBank/DDBJ whole genome shotgun (WGS) entry which is preliminary data.</text>
</comment>
<dbReference type="SUPFAM" id="SSF46565">
    <property type="entry name" value="Chaperone J-domain"/>
    <property type="match status" value="1"/>
</dbReference>
<dbReference type="InterPro" id="IPR001623">
    <property type="entry name" value="DnaJ_domain"/>
</dbReference>
<dbReference type="InterPro" id="IPR036869">
    <property type="entry name" value="J_dom_sf"/>
</dbReference>
<gene>
    <name evidence="3" type="ORF">WQQ_37620</name>
</gene>
<dbReference type="Proteomes" id="UP000003704">
    <property type="component" value="Unassembled WGS sequence"/>
</dbReference>
<dbReference type="InterPro" id="IPR029024">
    <property type="entry name" value="TerB-like"/>
</dbReference>
<name>I7ZA84_9GAMM</name>
<evidence type="ECO:0000313" key="4">
    <source>
        <dbReference type="Proteomes" id="UP000003704"/>
    </source>
</evidence>
<dbReference type="RefSeq" id="WP_007186697.1">
    <property type="nucleotide sequence ID" value="NZ_AKGD01000003.1"/>
</dbReference>
<dbReference type="PATRIC" id="fig|1172194.4.peg.3650"/>
<dbReference type="AlphaFoldDB" id="I7ZA84"/>
<dbReference type="InterPro" id="IPR007791">
    <property type="entry name" value="DjlA_N"/>
</dbReference>
<keyword evidence="1" id="KW-0143">Chaperone</keyword>
<dbReference type="SUPFAM" id="SSF158682">
    <property type="entry name" value="TerB-like"/>
    <property type="match status" value="1"/>
</dbReference>
<dbReference type="CDD" id="cd06257">
    <property type="entry name" value="DnaJ"/>
    <property type="match status" value="1"/>
</dbReference>
<feature type="domain" description="J" evidence="2">
    <location>
        <begin position="198"/>
        <end position="262"/>
    </location>
</feature>
<dbReference type="Pfam" id="PF05099">
    <property type="entry name" value="TerB"/>
    <property type="match status" value="1"/>
</dbReference>
<dbReference type="InterPro" id="IPR050817">
    <property type="entry name" value="DjlA_DnaK_co-chaperone"/>
</dbReference>
<dbReference type="STRING" id="1172194.WQQ_37620"/>
<keyword evidence="4" id="KW-1185">Reference proteome</keyword>
<reference evidence="3 4" key="1">
    <citation type="journal article" date="2012" name="J. Bacteriol.">
        <title>Genome Sequence of n-Alkane-Degrading Hydrocarboniphaga effusa Strain AP103T (ATCC BAA-332T).</title>
        <authorList>
            <person name="Chang H.K."/>
            <person name="Zylstra G.J."/>
            <person name="Chae J.C."/>
        </authorList>
    </citation>
    <scope>NUCLEOTIDE SEQUENCE [LARGE SCALE GENOMIC DNA]</scope>
    <source>
        <strain evidence="3 4">AP103</strain>
    </source>
</reference>
<dbReference type="Pfam" id="PF00226">
    <property type="entry name" value="DnaJ"/>
    <property type="match status" value="1"/>
</dbReference>
<dbReference type="NCBIfam" id="NF006948">
    <property type="entry name" value="PRK09430.1"/>
    <property type="match status" value="1"/>
</dbReference>
<dbReference type="SMART" id="SM00271">
    <property type="entry name" value="DnaJ"/>
    <property type="match status" value="1"/>
</dbReference>
<evidence type="ECO:0000313" key="3">
    <source>
        <dbReference type="EMBL" id="EIT68567.1"/>
    </source>
</evidence>